<feature type="signal peptide" evidence="1">
    <location>
        <begin position="1"/>
        <end position="20"/>
    </location>
</feature>
<protein>
    <recommendedName>
        <fullName evidence="2">Peptidase M13 C-terminal domain-containing protein</fullName>
    </recommendedName>
</protein>
<evidence type="ECO:0000313" key="4">
    <source>
        <dbReference type="Proteomes" id="UP001152888"/>
    </source>
</evidence>
<dbReference type="SUPFAM" id="SSF55486">
    <property type="entry name" value="Metalloproteases ('zincins'), catalytic domain"/>
    <property type="match status" value="2"/>
</dbReference>
<comment type="caution">
    <text evidence="3">The sequence shown here is derived from an EMBL/GenBank/DDBJ whole genome shotgun (WGS) entry which is preliminary data.</text>
</comment>
<accession>A0A9P0K1X4</accession>
<dbReference type="AlphaFoldDB" id="A0A9P0K1X4"/>
<dbReference type="Proteomes" id="UP001152888">
    <property type="component" value="Unassembled WGS sequence"/>
</dbReference>
<evidence type="ECO:0000313" key="3">
    <source>
        <dbReference type="EMBL" id="CAH1965631.1"/>
    </source>
</evidence>
<dbReference type="InterPro" id="IPR024079">
    <property type="entry name" value="MetalloPept_cat_dom_sf"/>
</dbReference>
<sequence length="721" mass="83349">MHRLQLFPTVFILLKQLVATEFCDSTPCKHESSQMLLMMKHDADPCEEFHELVCGGRSIMDDTTNSEHYHKVKKLLRGNLTLTPHLEAYKTFLESCENYYPELDYKENLRKLLTYINVDDLTEILSKLILSQSSPLFDIGLDIDVNQNYQFQLMPPSMESPIKITLTGLTVDEIVRKSCMEFVQSTITEPGVDIHDVFQAFNKCLEQTLEGYYMNFQKEVSYLSNTSSSANLLNTGELLEFLNAIQVRPVAIDTKVRNITRIYFQGIRPSPNEIRQDHLYKAIDPISISELKRRYDLVDWKKLFHNLGVDRTFNGNEMVQMSFLKYFDNLFNMLKMYNKTTLRQLLTEYHAFHLYLTIVLPPSINTENNCFNIANQLMPEVATSIAYSLVPTSLTGIWNDKIHKLFEGLKVVFDGSLEESRMDENSKQLLRDKLKMISLESAEFADYDILEKGGTNLKFGNDFVENLLYLLERYRKNVMSLYGKQATPTSILAYFVNAFDRRPKSYITTKFIAFHSASLHKSLLNMPEYLVFAQLGMELAQQLVRHFDRAGRKYFTGPGISSSDQFYKYIADQTNTFVTTFFLKDSYSFMGSTYSYQDVDISLLLDELMLDNAAFRLVHDYVKENTEFQSVPWASRTYSDEQLFFIAAAQQYCWETTDISFTLDILESRNLPSPLKIQNIVSNSAEFADVFSCPEGSAMRLDSSVITQFPKVEYYGDYTEE</sequence>
<evidence type="ECO:0000259" key="2">
    <source>
        <dbReference type="Pfam" id="PF01431"/>
    </source>
</evidence>
<reference evidence="3" key="1">
    <citation type="submission" date="2022-03" db="EMBL/GenBank/DDBJ databases">
        <authorList>
            <person name="Sayadi A."/>
        </authorList>
    </citation>
    <scope>NUCLEOTIDE SEQUENCE</scope>
</reference>
<dbReference type="InterPro" id="IPR018497">
    <property type="entry name" value="Peptidase_M13_C"/>
</dbReference>
<dbReference type="Pfam" id="PF01431">
    <property type="entry name" value="Peptidase_M13"/>
    <property type="match status" value="1"/>
</dbReference>
<dbReference type="InterPro" id="IPR042089">
    <property type="entry name" value="Peptidase_M13_dom_2"/>
</dbReference>
<gene>
    <name evidence="3" type="ORF">ACAOBT_LOCUS6429</name>
</gene>
<dbReference type="InterPro" id="IPR000718">
    <property type="entry name" value="Peptidase_M13"/>
</dbReference>
<dbReference type="GO" id="GO:0005886">
    <property type="term" value="C:plasma membrane"/>
    <property type="evidence" value="ECO:0007669"/>
    <property type="project" value="TreeGrafter"/>
</dbReference>
<proteinExistence type="predicted"/>
<dbReference type="Gene3D" id="3.40.390.10">
    <property type="entry name" value="Collagenase (Catalytic Domain)"/>
    <property type="match status" value="1"/>
</dbReference>
<feature type="chain" id="PRO_5040315294" description="Peptidase M13 C-terminal domain-containing protein" evidence="1">
    <location>
        <begin position="21"/>
        <end position="721"/>
    </location>
</feature>
<organism evidence="3 4">
    <name type="scientific">Acanthoscelides obtectus</name>
    <name type="common">Bean weevil</name>
    <name type="synonym">Bruchus obtectus</name>
    <dbReference type="NCBI Taxonomy" id="200917"/>
    <lineage>
        <taxon>Eukaryota</taxon>
        <taxon>Metazoa</taxon>
        <taxon>Ecdysozoa</taxon>
        <taxon>Arthropoda</taxon>
        <taxon>Hexapoda</taxon>
        <taxon>Insecta</taxon>
        <taxon>Pterygota</taxon>
        <taxon>Neoptera</taxon>
        <taxon>Endopterygota</taxon>
        <taxon>Coleoptera</taxon>
        <taxon>Polyphaga</taxon>
        <taxon>Cucujiformia</taxon>
        <taxon>Chrysomeloidea</taxon>
        <taxon>Chrysomelidae</taxon>
        <taxon>Bruchinae</taxon>
        <taxon>Bruchini</taxon>
        <taxon>Acanthoscelides</taxon>
    </lineage>
</organism>
<keyword evidence="4" id="KW-1185">Reference proteome</keyword>
<feature type="domain" description="Peptidase M13 C-terminal" evidence="2">
    <location>
        <begin position="508"/>
        <end position="703"/>
    </location>
</feature>
<dbReference type="OrthoDB" id="5808441at2759"/>
<dbReference type="PANTHER" id="PTHR11733">
    <property type="entry name" value="ZINC METALLOPROTEASE FAMILY M13 NEPRILYSIN-RELATED"/>
    <property type="match status" value="1"/>
</dbReference>
<dbReference type="PROSITE" id="PS51885">
    <property type="entry name" value="NEPRILYSIN"/>
    <property type="match status" value="1"/>
</dbReference>
<dbReference type="EMBL" id="CAKOFQ010006727">
    <property type="protein sequence ID" value="CAH1965631.1"/>
    <property type="molecule type" value="Genomic_DNA"/>
</dbReference>
<name>A0A9P0K1X4_ACAOB</name>
<dbReference type="Gene3D" id="1.10.1380.10">
    <property type="entry name" value="Neutral endopeptidase , domain2"/>
    <property type="match status" value="1"/>
</dbReference>
<evidence type="ECO:0000256" key="1">
    <source>
        <dbReference type="SAM" id="SignalP"/>
    </source>
</evidence>
<dbReference type="PANTHER" id="PTHR11733:SF229">
    <property type="entry name" value="NEPRILYSIN-2-LIKE PROTEIN"/>
    <property type="match status" value="1"/>
</dbReference>
<dbReference type="GO" id="GO:0004222">
    <property type="term" value="F:metalloendopeptidase activity"/>
    <property type="evidence" value="ECO:0007669"/>
    <property type="project" value="InterPro"/>
</dbReference>
<keyword evidence="1" id="KW-0732">Signal</keyword>
<dbReference type="GO" id="GO:0016485">
    <property type="term" value="P:protein processing"/>
    <property type="evidence" value="ECO:0007669"/>
    <property type="project" value="TreeGrafter"/>
</dbReference>